<dbReference type="RefSeq" id="WP_172503816.1">
    <property type="nucleotide sequence ID" value="NZ_BLLS01000030.1"/>
</dbReference>
<dbReference type="AlphaFoldDB" id="A0A7J0A1S7"/>
<evidence type="ECO:0000313" key="3">
    <source>
        <dbReference type="Proteomes" id="UP000491181"/>
    </source>
</evidence>
<accession>A0A7J0A1S7</accession>
<evidence type="ECO:0000259" key="1">
    <source>
        <dbReference type="Pfam" id="PF25202"/>
    </source>
</evidence>
<dbReference type="EMBL" id="BLLS01000030">
    <property type="protein sequence ID" value="GFH86116.1"/>
    <property type="molecule type" value="Genomic_DNA"/>
</dbReference>
<dbReference type="Pfam" id="PF25202">
    <property type="entry name" value="DUF7834"/>
    <property type="match status" value="1"/>
</dbReference>
<sequence>MERVLGYHLYRLRQWMRKHDSQEETYRYVQREFQAAPIMNDIPPFGEQFKFYEKIQGGTHFFVYVEMFIHRYEQFCELKSVKLLRAHLSDGRYAQFADTIETLMFGYYLKFGNQYLPEVFFCISRLMALYRYNTYAVARNGIGVRSFANHSEVVLMVDQATSPTFFLAEMIAKFEELTAGDYPIRTGLDLDEAHGVRWGIYESLRRIFHILLGDVTESIIRHKIVEEYGK</sequence>
<gene>
    <name evidence="2" type="ORF">IMSAGC001_01522</name>
</gene>
<protein>
    <recommendedName>
        <fullName evidence="1">DUF7834 domain-containing protein</fullName>
    </recommendedName>
</protein>
<proteinExistence type="predicted"/>
<feature type="domain" description="DUF7834" evidence="1">
    <location>
        <begin position="45"/>
        <end position="174"/>
    </location>
</feature>
<organism evidence="2 3">
    <name type="scientific">Bacteroides acidifaciens</name>
    <dbReference type="NCBI Taxonomy" id="85831"/>
    <lineage>
        <taxon>Bacteria</taxon>
        <taxon>Pseudomonadati</taxon>
        <taxon>Bacteroidota</taxon>
        <taxon>Bacteroidia</taxon>
        <taxon>Bacteroidales</taxon>
        <taxon>Bacteroidaceae</taxon>
        <taxon>Bacteroides</taxon>
    </lineage>
</organism>
<evidence type="ECO:0000313" key="2">
    <source>
        <dbReference type="EMBL" id="GFH86116.1"/>
    </source>
</evidence>
<name>A0A7J0A1S7_9BACE</name>
<dbReference type="InterPro" id="IPR057156">
    <property type="entry name" value="DUF7834"/>
</dbReference>
<dbReference type="Proteomes" id="UP000491181">
    <property type="component" value="Unassembled WGS sequence"/>
</dbReference>
<comment type="caution">
    <text evidence="2">The sequence shown here is derived from an EMBL/GenBank/DDBJ whole genome shotgun (WGS) entry which is preliminary data.</text>
</comment>
<reference evidence="2 3" key="1">
    <citation type="journal article" date="2020" name="Microbiome">
        <title>Single-cell genomics of uncultured bacteria reveals dietary fiber responders in the mouse gut microbiota.</title>
        <authorList>
            <person name="Chijiiwa R."/>
            <person name="Hosokawa M."/>
            <person name="Kogawa M."/>
            <person name="Nishikawa Y."/>
            <person name="Ide K."/>
            <person name="Sakanashi C."/>
            <person name="Takahashi K."/>
            <person name="Takeyama H."/>
        </authorList>
    </citation>
    <scope>NUCLEOTIDE SEQUENCE [LARGE SCALE GENOMIC DNA]</scope>
    <source>
        <strain evidence="2">IMSAGC_001</strain>
    </source>
</reference>